<dbReference type="InterPro" id="IPR027417">
    <property type="entry name" value="P-loop_NTPase"/>
</dbReference>
<reference evidence="2 3" key="1">
    <citation type="submission" date="2019-02" db="EMBL/GenBank/DDBJ databases">
        <title>Genomic Encyclopedia of Archaeal and Bacterial Type Strains, Phase II (KMG-II): from individual species to whole genera.</title>
        <authorList>
            <person name="Goeker M."/>
        </authorList>
    </citation>
    <scope>NUCLEOTIDE SEQUENCE [LARGE SCALE GENOMIC DNA]</scope>
    <source>
        <strain evidence="2 3">DSM 18101</strain>
    </source>
</reference>
<comment type="caution">
    <text evidence="2">The sequence shown here is derived from an EMBL/GenBank/DDBJ whole genome shotgun (WGS) entry which is preliminary data.</text>
</comment>
<accession>A0A4Q7YRC3</accession>
<dbReference type="RefSeq" id="WP_130417689.1">
    <property type="nucleotide sequence ID" value="NZ_SHKW01000001.1"/>
</dbReference>
<dbReference type="NCBIfam" id="TIGR03623">
    <property type="entry name" value="probable DNA repair protein"/>
    <property type="match status" value="1"/>
</dbReference>
<feature type="domain" description="PD-(D/E)XK endonuclease-like" evidence="1">
    <location>
        <begin position="618"/>
        <end position="887"/>
    </location>
</feature>
<organism evidence="2 3">
    <name type="scientific">Edaphobacter modestus</name>
    <dbReference type="NCBI Taxonomy" id="388466"/>
    <lineage>
        <taxon>Bacteria</taxon>
        <taxon>Pseudomonadati</taxon>
        <taxon>Acidobacteriota</taxon>
        <taxon>Terriglobia</taxon>
        <taxon>Terriglobales</taxon>
        <taxon>Acidobacteriaceae</taxon>
        <taxon>Edaphobacter</taxon>
    </lineage>
</organism>
<protein>
    <submittedName>
        <fullName evidence="2">Putative DNA repair protein</fullName>
    </submittedName>
</protein>
<evidence type="ECO:0000313" key="3">
    <source>
        <dbReference type="Proteomes" id="UP000292958"/>
    </source>
</evidence>
<dbReference type="InterPro" id="IPR038726">
    <property type="entry name" value="PDDEXK_AddAB-type"/>
</dbReference>
<evidence type="ECO:0000259" key="1">
    <source>
        <dbReference type="Pfam" id="PF12705"/>
    </source>
</evidence>
<dbReference type="InterPro" id="IPR019925">
    <property type="entry name" value="DNA_repair_protein_predicted"/>
</dbReference>
<dbReference type="InterPro" id="IPR011604">
    <property type="entry name" value="PDDEXK-like_dom_sf"/>
</dbReference>
<gene>
    <name evidence="2" type="ORF">BDD14_0876</name>
</gene>
<dbReference type="EMBL" id="SHKW01000001">
    <property type="protein sequence ID" value="RZU39491.1"/>
    <property type="molecule type" value="Genomic_DNA"/>
</dbReference>
<dbReference type="Gene3D" id="3.90.320.10">
    <property type="match status" value="1"/>
</dbReference>
<keyword evidence="3" id="KW-1185">Reference proteome</keyword>
<dbReference type="SUPFAM" id="SSF52540">
    <property type="entry name" value="P-loop containing nucleoside triphosphate hydrolases"/>
    <property type="match status" value="1"/>
</dbReference>
<dbReference type="Pfam" id="PF12705">
    <property type="entry name" value="PDDEXK_1"/>
    <property type="match status" value="1"/>
</dbReference>
<dbReference type="OrthoDB" id="9761147at2"/>
<dbReference type="Proteomes" id="UP000292958">
    <property type="component" value="Unassembled WGS sequence"/>
</dbReference>
<sequence length="908" mass="101569">MGAVLQVDLPQPIADALQSGATVVTANQRAARTLRYSFDQHNLQLGLKSWETAPILPWDAWVASLWRNLLVHGRASELLLNRFQEHKLWRDVLATDTDLAASLQSLDSLAEMAANAWQLLARHHGRERLRGSWGSPETKAFQRWAAEFERRCRMQKLLPRAALEDALRAATEEGRLLHARPIALVGFDEMTPAQQTLVSAISLSGARIDTLPITQAPLHRFIARAEDEISEIFVAARWAKNLLRTDVNTRIAVIVPNLESRRSAIDRVFREVLAPELEDIQTANHTGPYEFSLGVPLSETPLVRVALDLVRWPITALPIERVSALLVSPLFAMDEGERSARAAFDAFELRRAKLLRPEISLPWLINSFRRSRHRMRPSRLLDALEALNRSGASQTHELRSHAAWADLIRNRLQAAGWGRAEGEDSAEFQLRQKWESTLDELTALDFDGVPISFDQALRELERMAQQTLFAPASHYAPVQVMGPLEAAGNRFDAIWFLGAGDLAWPMKSATNPLLPWPLQRDLGVPGADPAVDDMRSRLVTERIGQSAPFTIFSYAAEGPEGAQRPSPLLRTLHLETIDAQTLSPPEPQRLTVELEEFSDRNPPPPLPDHAVPGGAEILKLQAACSFRAFAERRLGSAELREIDLGMDAAERGSIVHRALEHLWKQVRSHAALKAMPQNDRERLLADSIEYGLERAAAATTTRWEEAYVDLQRARLAGLLNSWLDIELNRGPFTVKLSEEEFRDVRIGPLRLNVRVDRVDVTENGEVIIDYKTGGAKAAQWQTERPDEPQLPLYAVLSTAAQPEMTLADIAFAQVRTGKDMAFESFTRKITAGKEASKRPEFSLEDQLVRWRGILENLASEFHHGLPLVDPKSYPTTCAHCAQRILCRLNPAAFDEDFDEETGIDSGNG</sequence>
<proteinExistence type="predicted"/>
<evidence type="ECO:0000313" key="2">
    <source>
        <dbReference type="EMBL" id="RZU39491.1"/>
    </source>
</evidence>
<dbReference type="AlphaFoldDB" id="A0A4Q7YRC3"/>
<name>A0A4Q7YRC3_9BACT</name>